<comment type="caution">
    <text evidence="1">The sequence shown here is derived from an EMBL/GenBank/DDBJ whole genome shotgun (WGS) entry which is preliminary data.</text>
</comment>
<dbReference type="Proteomes" id="UP000176803">
    <property type="component" value="Unassembled WGS sequence"/>
</dbReference>
<sequence length="134" mass="15271">MPIENKPLYQPPFEKVSDRLNEMPTPKLKLEMARQVELAFGCSADTTNGVCGREAAMVVLFNTKADPSDPPDDPDYNTDVPLILCAMHSQQKEKLFPWLHDTNIYGVRLLSAKEYLRTGGESWLTRTINKFRKK</sequence>
<name>A0A1F7I4D5_9BACT</name>
<proteinExistence type="predicted"/>
<dbReference type="AlphaFoldDB" id="A0A1F7I4D5"/>
<dbReference type="EMBL" id="MGAC01000020">
    <property type="protein sequence ID" value="OGK38219.1"/>
    <property type="molecule type" value="Genomic_DNA"/>
</dbReference>
<evidence type="ECO:0000313" key="2">
    <source>
        <dbReference type="Proteomes" id="UP000176803"/>
    </source>
</evidence>
<reference evidence="1 2" key="1">
    <citation type="journal article" date="2016" name="Nat. Commun.">
        <title>Thousands of microbial genomes shed light on interconnected biogeochemical processes in an aquifer system.</title>
        <authorList>
            <person name="Anantharaman K."/>
            <person name="Brown C.T."/>
            <person name="Hug L.A."/>
            <person name="Sharon I."/>
            <person name="Castelle C.J."/>
            <person name="Probst A.J."/>
            <person name="Thomas B.C."/>
            <person name="Singh A."/>
            <person name="Wilkins M.J."/>
            <person name="Karaoz U."/>
            <person name="Brodie E.L."/>
            <person name="Williams K.H."/>
            <person name="Hubbard S.S."/>
            <person name="Banfield J.F."/>
        </authorList>
    </citation>
    <scope>NUCLEOTIDE SEQUENCE [LARGE SCALE GENOMIC DNA]</scope>
</reference>
<gene>
    <name evidence="1" type="ORF">A3F03_02925</name>
</gene>
<evidence type="ECO:0000313" key="1">
    <source>
        <dbReference type="EMBL" id="OGK38219.1"/>
    </source>
</evidence>
<protein>
    <submittedName>
        <fullName evidence="1">Uncharacterized protein</fullName>
    </submittedName>
</protein>
<accession>A0A1F7I4D5</accession>
<organism evidence="1 2">
    <name type="scientific">Candidatus Roizmanbacteria bacterium RIFCSPHIGHO2_12_FULL_41_11</name>
    <dbReference type="NCBI Taxonomy" id="1802052"/>
    <lineage>
        <taxon>Bacteria</taxon>
        <taxon>Candidatus Roizmaniibacteriota</taxon>
    </lineage>
</organism>